<dbReference type="InterPro" id="IPR049447">
    <property type="entry name" value="A9CJY8-like_N"/>
</dbReference>
<dbReference type="PIRSF" id="PIRSF008459">
    <property type="entry name" value="UCP008459"/>
    <property type="match status" value="1"/>
</dbReference>
<evidence type="ECO:0000259" key="2">
    <source>
        <dbReference type="Pfam" id="PF21631"/>
    </source>
</evidence>
<dbReference type="InterPro" id="IPR051719">
    <property type="entry name" value="CASTOR_mTORC1"/>
</dbReference>
<protein>
    <submittedName>
        <fullName evidence="3">Uncharacterized protein</fullName>
    </submittedName>
</protein>
<comment type="caution">
    <text evidence="3">The sequence shown here is derived from an EMBL/GenBank/DDBJ whole genome shotgun (WGS) entry which is preliminary data.</text>
</comment>
<dbReference type="SUPFAM" id="SSF55021">
    <property type="entry name" value="ACT-like"/>
    <property type="match status" value="2"/>
</dbReference>
<gene>
    <name evidence="3" type="ORF">A9Q84_15305</name>
</gene>
<dbReference type="Gene3D" id="3.30.2130.10">
    <property type="entry name" value="VC0802-like"/>
    <property type="match status" value="1"/>
</dbReference>
<dbReference type="InterPro" id="IPR016540">
    <property type="entry name" value="UCP008459"/>
</dbReference>
<dbReference type="Pfam" id="PF13840">
    <property type="entry name" value="ACT_7"/>
    <property type="match status" value="1"/>
</dbReference>
<feature type="domain" description="CASTOR ACT" evidence="1">
    <location>
        <begin position="63"/>
        <end position="124"/>
    </location>
</feature>
<dbReference type="AlphaFoldDB" id="A0A1Y5FB52"/>
<sequence>MISRGVSVMKLSILEGEYSVLKRSPTEEIPSWVFHSNFYSISKTDEELSIVCESKYLKEEQVVEGSWRILKVEGPLDFSLTGILSALAAPLAEAKISIFAISTFDTDYLMVKQEFLADAIEVLKKSKIEIKCI</sequence>
<proteinExistence type="predicted"/>
<dbReference type="Proteomes" id="UP000196531">
    <property type="component" value="Unassembled WGS sequence"/>
</dbReference>
<feature type="domain" description="A9CJY8-like N-terminal" evidence="2">
    <location>
        <begin position="16"/>
        <end position="54"/>
    </location>
</feature>
<dbReference type="Pfam" id="PF21631">
    <property type="entry name" value="A9CJY8-like_N"/>
    <property type="match status" value="1"/>
</dbReference>
<evidence type="ECO:0000259" key="1">
    <source>
        <dbReference type="Pfam" id="PF13840"/>
    </source>
</evidence>
<evidence type="ECO:0000313" key="3">
    <source>
        <dbReference type="EMBL" id="OUR95864.1"/>
    </source>
</evidence>
<dbReference type="EMBL" id="MAAO01000007">
    <property type="protein sequence ID" value="OUR95864.1"/>
    <property type="molecule type" value="Genomic_DNA"/>
</dbReference>
<name>A0A1Y5FB52_9BACT</name>
<dbReference type="PANTHER" id="PTHR31131:SF6">
    <property type="entry name" value="CASTOR ACT DOMAIN-CONTAINING PROTEIN"/>
    <property type="match status" value="1"/>
</dbReference>
<dbReference type="InterPro" id="IPR045865">
    <property type="entry name" value="ACT-like_dom_sf"/>
</dbReference>
<accession>A0A1Y5FB52</accession>
<dbReference type="InterPro" id="IPR027795">
    <property type="entry name" value="CASTOR_ACT_dom"/>
</dbReference>
<evidence type="ECO:0000313" key="4">
    <source>
        <dbReference type="Proteomes" id="UP000196531"/>
    </source>
</evidence>
<organism evidence="3 4">
    <name type="scientific">Halobacteriovorax marinus</name>
    <dbReference type="NCBI Taxonomy" id="97084"/>
    <lineage>
        <taxon>Bacteria</taxon>
        <taxon>Pseudomonadati</taxon>
        <taxon>Bdellovibrionota</taxon>
        <taxon>Bacteriovoracia</taxon>
        <taxon>Bacteriovoracales</taxon>
        <taxon>Halobacteriovoraceae</taxon>
        <taxon>Halobacteriovorax</taxon>
    </lineage>
</organism>
<reference evidence="4" key="1">
    <citation type="journal article" date="2017" name="Proc. Natl. Acad. Sci. U.S.A.">
        <title>Simulation of Deepwater Horizon oil plume reveals substrate specialization within a complex community of hydrocarbon-degraders.</title>
        <authorList>
            <person name="Hu P."/>
            <person name="Dubinsky E.A."/>
            <person name="Probst A.J."/>
            <person name="Wang J."/>
            <person name="Sieber C.M.K."/>
            <person name="Tom L.M."/>
            <person name="Gardinali P."/>
            <person name="Banfield J.F."/>
            <person name="Atlas R.M."/>
            <person name="Andersen G.L."/>
        </authorList>
    </citation>
    <scope>NUCLEOTIDE SEQUENCE [LARGE SCALE GENOMIC DNA]</scope>
</reference>
<dbReference type="PANTHER" id="PTHR31131">
    <property type="entry name" value="CHROMOSOME 1, WHOLE GENOME SHOTGUN SEQUENCE"/>
    <property type="match status" value="1"/>
</dbReference>